<dbReference type="PANTHER" id="PTHR33067">
    <property type="entry name" value="RNA-DIRECTED DNA POLYMERASE-RELATED"/>
    <property type="match status" value="1"/>
</dbReference>
<feature type="compositionally biased region" description="Basic and acidic residues" evidence="1">
    <location>
        <begin position="491"/>
        <end position="507"/>
    </location>
</feature>
<evidence type="ECO:0008006" key="4">
    <source>
        <dbReference type="Google" id="ProtNLM"/>
    </source>
</evidence>
<evidence type="ECO:0000256" key="1">
    <source>
        <dbReference type="SAM" id="MobiDB-lite"/>
    </source>
</evidence>
<feature type="region of interest" description="Disordered" evidence="1">
    <location>
        <begin position="465"/>
        <end position="544"/>
    </location>
</feature>
<feature type="region of interest" description="Disordered" evidence="1">
    <location>
        <begin position="376"/>
        <end position="433"/>
    </location>
</feature>
<dbReference type="AlphaFoldDB" id="A0AAW1WBY5"/>
<proteinExistence type="predicted"/>
<sequence>MGTRKVTNLSMPSREPLKDGSVALSGSINVAQEFKKLESKIESLLESKLGHLVNQRASSPHPSFQEHKGATICLICDAHTHETLDCHLASSYSEFVLEYVNHAGVHKQEGGNPKNDPYSFTYNPGWRNHPNFAHGGNPRENNSQGGGGNHSYGQGGSHSFKNRSQGFNSYHGGDPQTLNTPLNFSQASPGTNSYGGPKTTYGATSSQPQVQEPTKPSLEDLLSAFVQKTDISITTLSQGQQALQQNVATLTQSVSALQQGQHNLQQGLHKMELQFGQLAKEVSARPRGALPSQVEPNPRGKSHEQVNAISTLRSGKLYDNKVHFDPLTYYDDPPSSTPFLVNCDNDIVYEENGAGGEENVPSGKLDLGDVVSLNKQRREKGVDKVADGEENVPTGGVSSHIKHPSKFQAPTSNAQVQASNPSSSTSKSHEQGIPLLGNQFGQLALDYNFEKEDYARRKHNKVFISDTQVSGDSSEPRDESHSGGKPLGEAMKARDPNAPEKDSRDTRASSSSNEPRRGPRCVPPLDMSDYEAPLPFPQVKRKEEVKKRQDKHKKKFFEMFKKVNLNVPLLDAIKQFPAYGRFLKELCTKKRKFKKGEQVILSEEISEILQGKLPPKLKDPGSFTVPCTIGSKTFDSAMMDLGASINLMPYHVYKTLGLDDINQDIKISLRMADRSLVFPRGVVENVLVKIEELYVPADFVILDMEESPHEEDEQPIILGESVYGHGGYKN</sequence>
<feature type="compositionally biased region" description="Polar residues" evidence="1">
    <location>
        <begin position="176"/>
        <end position="194"/>
    </location>
</feature>
<accession>A0AAW1WBY5</accession>
<evidence type="ECO:0000313" key="2">
    <source>
        <dbReference type="EMBL" id="KAK9921573.1"/>
    </source>
</evidence>
<feature type="compositionally biased region" description="Polar residues" evidence="1">
    <location>
        <begin position="201"/>
        <end position="214"/>
    </location>
</feature>
<feature type="region of interest" description="Disordered" evidence="1">
    <location>
        <begin position="106"/>
        <end position="215"/>
    </location>
</feature>
<gene>
    <name evidence="2" type="ORF">M0R45_030078</name>
</gene>
<dbReference type="Proteomes" id="UP001457282">
    <property type="component" value="Unassembled WGS sequence"/>
</dbReference>
<dbReference type="CDD" id="cd00303">
    <property type="entry name" value="retropepsin_like"/>
    <property type="match status" value="1"/>
</dbReference>
<name>A0AAW1WBY5_RUBAR</name>
<evidence type="ECO:0000313" key="3">
    <source>
        <dbReference type="Proteomes" id="UP001457282"/>
    </source>
</evidence>
<feature type="compositionally biased region" description="Polar residues" evidence="1">
    <location>
        <begin position="408"/>
        <end position="426"/>
    </location>
</feature>
<protein>
    <recommendedName>
        <fullName evidence="4">Retrotransposon gag protein</fullName>
    </recommendedName>
</protein>
<dbReference type="PANTHER" id="PTHR33067:SF9">
    <property type="entry name" value="RNA-DIRECTED DNA POLYMERASE"/>
    <property type="match status" value="1"/>
</dbReference>
<feature type="compositionally biased region" description="Gly residues" evidence="1">
    <location>
        <begin position="144"/>
        <end position="156"/>
    </location>
</feature>
<comment type="caution">
    <text evidence="2">The sequence shown here is derived from an EMBL/GenBank/DDBJ whole genome shotgun (WGS) entry which is preliminary data.</text>
</comment>
<dbReference type="EMBL" id="JBEDUW010000006">
    <property type="protein sequence ID" value="KAK9921573.1"/>
    <property type="molecule type" value="Genomic_DNA"/>
</dbReference>
<reference evidence="2 3" key="1">
    <citation type="journal article" date="2023" name="G3 (Bethesda)">
        <title>A chromosome-length genome assembly and annotation of blackberry (Rubus argutus, cv. 'Hillquist').</title>
        <authorList>
            <person name="Bruna T."/>
            <person name="Aryal R."/>
            <person name="Dudchenko O."/>
            <person name="Sargent D.J."/>
            <person name="Mead D."/>
            <person name="Buti M."/>
            <person name="Cavallini A."/>
            <person name="Hytonen T."/>
            <person name="Andres J."/>
            <person name="Pham M."/>
            <person name="Weisz D."/>
            <person name="Mascagni F."/>
            <person name="Usai G."/>
            <person name="Natali L."/>
            <person name="Bassil N."/>
            <person name="Fernandez G.E."/>
            <person name="Lomsadze A."/>
            <person name="Armour M."/>
            <person name="Olukolu B."/>
            <person name="Poorten T."/>
            <person name="Britton C."/>
            <person name="Davik J."/>
            <person name="Ashrafi H."/>
            <person name="Aiden E.L."/>
            <person name="Borodovsky M."/>
            <person name="Worthington M."/>
        </authorList>
    </citation>
    <scope>NUCLEOTIDE SEQUENCE [LARGE SCALE GENOMIC DNA]</scope>
    <source>
        <strain evidence="2">PI 553951</strain>
    </source>
</reference>
<keyword evidence="3" id="KW-1185">Reference proteome</keyword>
<organism evidence="2 3">
    <name type="scientific">Rubus argutus</name>
    <name type="common">Southern blackberry</name>
    <dbReference type="NCBI Taxonomy" id="59490"/>
    <lineage>
        <taxon>Eukaryota</taxon>
        <taxon>Viridiplantae</taxon>
        <taxon>Streptophyta</taxon>
        <taxon>Embryophyta</taxon>
        <taxon>Tracheophyta</taxon>
        <taxon>Spermatophyta</taxon>
        <taxon>Magnoliopsida</taxon>
        <taxon>eudicotyledons</taxon>
        <taxon>Gunneridae</taxon>
        <taxon>Pentapetalae</taxon>
        <taxon>rosids</taxon>
        <taxon>fabids</taxon>
        <taxon>Rosales</taxon>
        <taxon>Rosaceae</taxon>
        <taxon>Rosoideae</taxon>
        <taxon>Rosoideae incertae sedis</taxon>
        <taxon>Rubus</taxon>
    </lineage>
</organism>
<dbReference type="InterPro" id="IPR021109">
    <property type="entry name" value="Peptidase_aspartic_dom_sf"/>
</dbReference>
<dbReference type="Gene3D" id="2.40.70.10">
    <property type="entry name" value="Acid Proteases"/>
    <property type="match status" value="1"/>
</dbReference>